<dbReference type="GeneID" id="80893466"/>
<comment type="caution">
    <text evidence="2">The sequence shown here is derived from an EMBL/GenBank/DDBJ whole genome shotgun (WGS) entry which is preliminary data.</text>
</comment>
<dbReference type="RefSeq" id="XP_056059559.1">
    <property type="nucleotide sequence ID" value="XM_056204177.1"/>
</dbReference>
<organism evidence="2 3">
    <name type="scientific">Akanthomyces muscarius</name>
    <name type="common">Entomopathogenic fungus</name>
    <name type="synonym">Lecanicillium muscarium</name>
    <dbReference type="NCBI Taxonomy" id="2231603"/>
    <lineage>
        <taxon>Eukaryota</taxon>
        <taxon>Fungi</taxon>
        <taxon>Dikarya</taxon>
        <taxon>Ascomycota</taxon>
        <taxon>Pezizomycotina</taxon>
        <taxon>Sordariomycetes</taxon>
        <taxon>Hypocreomycetidae</taxon>
        <taxon>Hypocreales</taxon>
        <taxon>Cordycipitaceae</taxon>
        <taxon>Akanthomyces</taxon>
    </lineage>
</organism>
<proteinExistence type="predicted"/>
<keyword evidence="3" id="KW-1185">Reference proteome</keyword>
<reference evidence="2" key="1">
    <citation type="journal article" date="2023" name="Access Microbiol">
        <title>De-novo genome assembly for Akanthomyces muscarius, a biocontrol agent of insect agricultural pests.</title>
        <authorList>
            <person name="Erdos Z."/>
            <person name="Studholme D.J."/>
            <person name="Raymond B."/>
            <person name="Sharma M."/>
        </authorList>
    </citation>
    <scope>NUCLEOTIDE SEQUENCE</scope>
    <source>
        <strain evidence="2">Ve6</strain>
    </source>
</reference>
<accession>A0A9W8QQK1</accession>
<dbReference type="KEGG" id="amus:LMH87_006307"/>
<evidence type="ECO:0000313" key="2">
    <source>
        <dbReference type="EMBL" id="KAJ4164644.1"/>
    </source>
</evidence>
<name>A0A9W8QQK1_AKAMU</name>
<sequence>MRLPVADDGSGYLSTPKALTPPAAGLPSRGPHPPSCVLASHLVFPAIARLPSVSLPPIAPTVPLPSRTRQQSASFQKKKKHPEPALISSGVSSRWRKHPLGLLFHLPVTGTPTDSSGVGLCITLPPSLIALQLSATPSTCRDTLL</sequence>
<feature type="region of interest" description="Disordered" evidence="1">
    <location>
        <begin position="1"/>
        <end position="31"/>
    </location>
</feature>
<feature type="region of interest" description="Disordered" evidence="1">
    <location>
        <begin position="58"/>
        <end position="90"/>
    </location>
</feature>
<protein>
    <submittedName>
        <fullName evidence="2">Uncharacterized protein</fullName>
    </submittedName>
</protein>
<dbReference type="Proteomes" id="UP001144673">
    <property type="component" value="Chromosome 1"/>
</dbReference>
<dbReference type="AlphaFoldDB" id="A0A9W8QQK1"/>
<evidence type="ECO:0000256" key="1">
    <source>
        <dbReference type="SAM" id="MobiDB-lite"/>
    </source>
</evidence>
<dbReference type="EMBL" id="JAJHUN010000001">
    <property type="protein sequence ID" value="KAJ4164644.1"/>
    <property type="molecule type" value="Genomic_DNA"/>
</dbReference>
<evidence type="ECO:0000313" key="3">
    <source>
        <dbReference type="Proteomes" id="UP001144673"/>
    </source>
</evidence>
<gene>
    <name evidence="2" type="ORF">LMH87_006307</name>
</gene>